<dbReference type="GO" id="GO:0046416">
    <property type="term" value="P:D-amino acid metabolic process"/>
    <property type="evidence" value="ECO:0007669"/>
    <property type="project" value="InterPro"/>
</dbReference>
<dbReference type="PANTHER" id="PTHR11530:SF11">
    <property type="entry name" value="D-ASPARTATE OXIDASE"/>
    <property type="match status" value="1"/>
</dbReference>
<dbReference type="Pfam" id="PF01266">
    <property type="entry name" value="DAO"/>
    <property type="match status" value="1"/>
</dbReference>
<evidence type="ECO:0000259" key="11">
    <source>
        <dbReference type="Pfam" id="PF01266"/>
    </source>
</evidence>
<dbReference type="Gene3D" id="3.50.50.60">
    <property type="entry name" value="FAD/NAD(P)-binding domain"/>
    <property type="match status" value="1"/>
</dbReference>
<keyword evidence="13" id="KW-1185">Reference proteome</keyword>
<dbReference type="GO" id="GO:0009229">
    <property type="term" value="P:thiamine diphosphate biosynthetic process"/>
    <property type="evidence" value="ECO:0007669"/>
    <property type="project" value="UniProtKB-UniPathway"/>
</dbReference>
<reference evidence="12 13" key="1">
    <citation type="submission" date="2020-08" db="EMBL/GenBank/DDBJ databases">
        <title>Genomic Encyclopedia of Type Strains, Phase IV (KMG-IV): sequencing the most valuable type-strain genomes for metagenomic binning, comparative biology and taxonomic classification.</title>
        <authorList>
            <person name="Goeker M."/>
        </authorList>
    </citation>
    <scope>NUCLEOTIDE SEQUENCE [LARGE SCALE GENOMIC DNA]</scope>
    <source>
        <strain evidence="12 13">DSM 25701</strain>
    </source>
</reference>
<evidence type="ECO:0000313" key="12">
    <source>
        <dbReference type="EMBL" id="MBB5186489.1"/>
    </source>
</evidence>
<keyword evidence="7 12" id="KW-0560">Oxidoreductase</keyword>
<evidence type="ECO:0000313" key="13">
    <source>
        <dbReference type="Proteomes" id="UP000536640"/>
    </source>
</evidence>
<keyword evidence="6" id="KW-0784">Thiamine biosynthesis</keyword>
<dbReference type="RefSeq" id="WP_184461280.1">
    <property type="nucleotide sequence ID" value="NZ_JACHHW010000002.1"/>
</dbReference>
<dbReference type="GO" id="GO:0071949">
    <property type="term" value="F:FAD binding"/>
    <property type="evidence" value="ECO:0007669"/>
    <property type="project" value="InterPro"/>
</dbReference>
<feature type="domain" description="FAD dependent oxidoreductase" evidence="11">
    <location>
        <begin position="18"/>
        <end position="348"/>
    </location>
</feature>
<comment type="caution">
    <text evidence="12">The sequence shown here is derived from an EMBL/GenBank/DDBJ whole genome shotgun (WGS) entry which is preliminary data.</text>
</comment>
<keyword evidence="5" id="KW-0274">FAD</keyword>
<gene>
    <name evidence="12" type="ORF">HNQ57_000750</name>
</gene>
<evidence type="ECO:0000256" key="9">
    <source>
        <dbReference type="ARBA" id="ARBA00039751"/>
    </source>
</evidence>
<dbReference type="UniPathway" id="UPA00060"/>
<dbReference type="EMBL" id="JACHHW010000002">
    <property type="protein sequence ID" value="MBB5186489.1"/>
    <property type="molecule type" value="Genomic_DNA"/>
</dbReference>
<evidence type="ECO:0000256" key="8">
    <source>
        <dbReference type="ARBA" id="ARBA00039101"/>
    </source>
</evidence>
<keyword evidence="4" id="KW-0285">Flavoprotein</keyword>
<protein>
    <recommendedName>
        <fullName evidence="9">D-amino-acid oxidase</fullName>
        <ecNumber evidence="8">1.4.3.3</ecNumber>
    </recommendedName>
</protein>
<dbReference type="InterPro" id="IPR023209">
    <property type="entry name" value="DAO"/>
</dbReference>
<comment type="pathway">
    <text evidence="2">Cofactor biosynthesis; thiamine diphosphate biosynthesis.</text>
</comment>
<dbReference type="EC" id="1.4.3.3" evidence="8"/>
<name>A0A840R085_9GAMM</name>
<dbReference type="GO" id="GO:0003884">
    <property type="term" value="F:D-amino-acid oxidase activity"/>
    <property type="evidence" value="ECO:0007669"/>
    <property type="project" value="UniProtKB-EC"/>
</dbReference>
<dbReference type="SUPFAM" id="SSF51905">
    <property type="entry name" value="FAD/NAD(P)-binding domain"/>
    <property type="match status" value="1"/>
</dbReference>
<evidence type="ECO:0000256" key="7">
    <source>
        <dbReference type="ARBA" id="ARBA00023002"/>
    </source>
</evidence>
<dbReference type="GO" id="GO:0009228">
    <property type="term" value="P:thiamine biosynthetic process"/>
    <property type="evidence" value="ECO:0007669"/>
    <property type="project" value="UniProtKB-KW"/>
</dbReference>
<sequence>MNDASDIRHPTSGSLNIGIAGAGLLGRLLAWKLLQQGHHVSLFDRGSREGELSAARVAASMLAPYSEVASAERQVFDWGLMALRWWPEQIALLEQQTGQTIHYGMAGSVVLAHDLDKSSLRHFEQQLQAKVPDHLDGVERIDRERLRSLEPELADRYSSGLFLADEGYLDNWALLLALEIAISKLGGKWYEHREVVSVAPKRIVLSDETLAFDWVVDSRGLGAKAQLPGLRGVRGEVLWVHAPEVNLQRPVRLMHPRYKLYISPRPGNRYVIGATEIESESMQPVTVRSTLELMSALYSVHSGFAEASLLHAFAHCRPAMPDNLPVLNGEVGLLTVNGLYRHGYLLSPQLVEQALAMLAEQTADSVAV</sequence>
<evidence type="ECO:0000256" key="10">
    <source>
        <dbReference type="ARBA" id="ARBA00049547"/>
    </source>
</evidence>
<dbReference type="InterPro" id="IPR036188">
    <property type="entry name" value="FAD/NAD-bd_sf"/>
</dbReference>
<dbReference type="NCBIfam" id="TIGR02352">
    <property type="entry name" value="thiamin_ThiO"/>
    <property type="match status" value="1"/>
</dbReference>
<accession>A0A840R085</accession>
<dbReference type="InterPro" id="IPR012727">
    <property type="entry name" value="Gly_oxidase_ThiO"/>
</dbReference>
<evidence type="ECO:0000256" key="3">
    <source>
        <dbReference type="ARBA" id="ARBA00006730"/>
    </source>
</evidence>
<organism evidence="12 13">
    <name type="scientific">Zhongshania antarctica</name>
    <dbReference type="NCBI Taxonomy" id="641702"/>
    <lineage>
        <taxon>Bacteria</taxon>
        <taxon>Pseudomonadati</taxon>
        <taxon>Pseudomonadota</taxon>
        <taxon>Gammaproteobacteria</taxon>
        <taxon>Cellvibrionales</taxon>
        <taxon>Spongiibacteraceae</taxon>
        <taxon>Zhongshania</taxon>
    </lineage>
</organism>
<comment type="similarity">
    <text evidence="3">Belongs to the DAMOX/DASOX family.</text>
</comment>
<dbReference type="AlphaFoldDB" id="A0A840R085"/>
<dbReference type="Gene3D" id="3.30.9.10">
    <property type="entry name" value="D-Amino Acid Oxidase, subunit A, domain 2"/>
    <property type="match status" value="1"/>
</dbReference>
<evidence type="ECO:0000256" key="2">
    <source>
        <dbReference type="ARBA" id="ARBA00004948"/>
    </source>
</evidence>
<proteinExistence type="inferred from homology"/>
<evidence type="ECO:0000256" key="4">
    <source>
        <dbReference type="ARBA" id="ARBA00022630"/>
    </source>
</evidence>
<evidence type="ECO:0000256" key="1">
    <source>
        <dbReference type="ARBA" id="ARBA00001974"/>
    </source>
</evidence>
<dbReference type="Proteomes" id="UP000536640">
    <property type="component" value="Unassembled WGS sequence"/>
</dbReference>
<dbReference type="SUPFAM" id="SSF54373">
    <property type="entry name" value="FAD-linked reductases, C-terminal domain"/>
    <property type="match status" value="1"/>
</dbReference>
<comment type="catalytic activity">
    <reaction evidence="10">
        <text>a D-alpha-amino acid + O2 + H2O = a 2-oxocarboxylate + H2O2 + NH4(+)</text>
        <dbReference type="Rhea" id="RHEA:21816"/>
        <dbReference type="ChEBI" id="CHEBI:15377"/>
        <dbReference type="ChEBI" id="CHEBI:15379"/>
        <dbReference type="ChEBI" id="CHEBI:16240"/>
        <dbReference type="ChEBI" id="CHEBI:28938"/>
        <dbReference type="ChEBI" id="CHEBI:35179"/>
        <dbReference type="ChEBI" id="CHEBI:59871"/>
        <dbReference type="EC" id="1.4.3.3"/>
    </reaction>
    <physiologicalReaction direction="left-to-right" evidence="10">
        <dbReference type="Rhea" id="RHEA:21817"/>
    </physiologicalReaction>
</comment>
<evidence type="ECO:0000256" key="5">
    <source>
        <dbReference type="ARBA" id="ARBA00022827"/>
    </source>
</evidence>
<evidence type="ECO:0000256" key="6">
    <source>
        <dbReference type="ARBA" id="ARBA00022977"/>
    </source>
</evidence>
<comment type="cofactor">
    <cofactor evidence="1">
        <name>FAD</name>
        <dbReference type="ChEBI" id="CHEBI:57692"/>
    </cofactor>
</comment>
<dbReference type="PANTHER" id="PTHR11530">
    <property type="entry name" value="D-AMINO ACID OXIDASE"/>
    <property type="match status" value="1"/>
</dbReference>
<dbReference type="InterPro" id="IPR006076">
    <property type="entry name" value="FAD-dep_OxRdtase"/>
</dbReference>